<gene>
    <name evidence="1" type="ORF">CAMGR0001_0896</name>
</gene>
<comment type="caution">
    <text evidence="1">The sequence shown here is derived from an EMBL/GenBank/DDBJ whole genome shotgun (WGS) entry which is preliminary data.</text>
</comment>
<organism evidence="1 2">
    <name type="scientific">Campylobacter gracilis RM3268</name>
    <dbReference type="NCBI Taxonomy" id="553220"/>
    <lineage>
        <taxon>Bacteria</taxon>
        <taxon>Pseudomonadati</taxon>
        <taxon>Campylobacterota</taxon>
        <taxon>Epsilonproteobacteria</taxon>
        <taxon>Campylobacterales</taxon>
        <taxon>Campylobacteraceae</taxon>
        <taxon>Campylobacter</taxon>
    </lineage>
</organism>
<reference evidence="1 2" key="1">
    <citation type="submission" date="2009-07" db="EMBL/GenBank/DDBJ databases">
        <authorList>
            <person name="Madupu R."/>
            <person name="Sebastian Y."/>
            <person name="Durkin A.S."/>
            <person name="Torralba M."/>
            <person name="Methe B."/>
            <person name="Sutton G.G."/>
            <person name="Strausberg R.L."/>
            <person name="Nelson K.E."/>
        </authorList>
    </citation>
    <scope>NUCLEOTIDE SEQUENCE [LARGE SCALE GENOMIC DNA]</scope>
    <source>
        <strain evidence="1 2">RM3268</strain>
    </source>
</reference>
<sequence length="38" mass="4423">MSFKILCRAFANSARNLDENKARKFQASLNFIKFCILI</sequence>
<keyword evidence="2" id="KW-1185">Reference proteome</keyword>
<dbReference type="EMBL" id="ACYG01000019">
    <property type="protein sequence ID" value="EEV18141.1"/>
    <property type="molecule type" value="Genomic_DNA"/>
</dbReference>
<evidence type="ECO:0000313" key="1">
    <source>
        <dbReference type="EMBL" id="EEV18141.1"/>
    </source>
</evidence>
<evidence type="ECO:0000313" key="2">
    <source>
        <dbReference type="Proteomes" id="UP000005709"/>
    </source>
</evidence>
<dbReference type="AlphaFoldDB" id="C8PGA3"/>
<proteinExistence type="predicted"/>
<accession>C8PGA3</accession>
<dbReference type="Proteomes" id="UP000005709">
    <property type="component" value="Unassembled WGS sequence"/>
</dbReference>
<protein>
    <submittedName>
        <fullName evidence="1">Uncharacterized protein</fullName>
    </submittedName>
</protein>
<name>C8PGA3_9BACT</name>